<gene>
    <name evidence="2" type="ORF">IC230_31065</name>
</gene>
<dbReference type="Pfam" id="PF13173">
    <property type="entry name" value="AAA_14"/>
    <property type="match status" value="1"/>
</dbReference>
<name>A0A927B7X3_9BACT</name>
<dbReference type="InterPro" id="IPR025420">
    <property type="entry name" value="DUF4143"/>
</dbReference>
<dbReference type="PANTHER" id="PTHR43566">
    <property type="entry name" value="CONSERVED PROTEIN"/>
    <property type="match status" value="1"/>
</dbReference>
<sequence>MIPRLLAATIRQRIVESNKIIILYGPRQVGKTTLVRDLINTLPYRSLMVNADELVYQTILSSRDLSQMRLLVEGYDLLFIDEAQRIPDIGINLKILHDALPNLKIITTGSSSFELANRTKEALTGRTWTYELFPISLGELRQEQNAFQLQQRLSEFLRFGTYPDTLQLPNATDKVHYLRELSSAYLYKDILEMASIRHADKLRKLLQLLAFQVGSEVSPNELGNALGMSKDTVNTYIDLLEKAFVVFRLSGFSRNLRKEVSKMDKIYFYDLGIRNVVIDSFQPLDLRMDVGALWENFLVIERRKRNAYAGQYANTYFWRTYTGAELDYIEEADGQLAGFEFKFSHKSAKAPASWIATYPGAEFTVINQENYMSFLL</sequence>
<dbReference type="AlphaFoldDB" id="A0A927B7X3"/>
<dbReference type="GO" id="GO:0005524">
    <property type="term" value="F:ATP binding"/>
    <property type="evidence" value="ECO:0007669"/>
    <property type="project" value="UniProtKB-KW"/>
</dbReference>
<accession>A0A927B7X3</accession>
<dbReference type="SUPFAM" id="SSF52540">
    <property type="entry name" value="P-loop containing nucleoside triphosphate hydrolases"/>
    <property type="match status" value="1"/>
</dbReference>
<dbReference type="CDD" id="cd00009">
    <property type="entry name" value="AAA"/>
    <property type="match status" value="1"/>
</dbReference>
<dbReference type="InterPro" id="IPR041682">
    <property type="entry name" value="AAA_14"/>
</dbReference>
<dbReference type="Gene3D" id="3.40.50.300">
    <property type="entry name" value="P-loop containing nucleotide triphosphate hydrolases"/>
    <property type="match status" value="1"/>
</dbReference>
<keyword evidence="2" id="KW-0547">Nucleotide-binding</keyword>
<feature type="domain" description="AAA+ ATPase" evidence="1">
    <location>
        <begin position="17"/>
        <end position="139"/>
    </location>
</feature>
<evidence type="ECO:0000313" key="3">
    <source>
        <dbReference type="Proteomes" id="UP000653797"/>
    </source>
</evidence>
<protein>
    <submittedName>
        <fullName evidence="2">ATP-binding protein</fullName>
    </submittedName>
</protein>
<keyword evidence="3" id="KW-1185">Reference proteome</keyword>
<dbReference type="Proteomes" id="UP000653797">
    <property type="component" value="Unassembled WGS sequence"/>
</dbReference>
<evidence type="ECO:0000313" key="2">
    <source>
        <dbReference type="EMBL" id="MBD2757355.1"/>
    </source>
</evidence>
<dbReference type="SMART" id="SM00382">
    <property type="entry name" value="AAA"/>
    <property type="match status" value="1"/>
</dbReference>
<evidence type="ECO:0000259" key="1">
    <source>
        <dbReference type="SMART" id="SM00382"/>
    </source>
</evidence>
<organism evidence="2 3">
    <name type="scientific">Spirosoma validum</name>
    <dbReference type="NCBI Taxonomy" id="2771355"/>
    <lineage>
        <taxon>Bacteria</taxon>
        <taxon>Pseudomonadati</taxon>
        <taxon>Bacteroidota</taxon>
        <taxon>Cytophagia</taxon>
        <taxon>Cytophagales</taxon>
        <taxon>Cytophagaceae</taxon>
        <taxon>Spirosoma</taxon>
    </lineage>
</organism>
<dbReference type="Pfam" id="PF13635">
    <property type="entry name" value="DUF4143"/>
    <property type="match status" value="1"/>
</dbReference>
<comment type="caution">
    <text evidence="2">The sequence shown here is derived from an EMBL/GenBank/DDBJ whole genome shotgun (WGS) entry which is preliminary data.</text>
</comment>
<reference evidence="2" key="1">
    <citation type="submission" date="2020-09" db="EMBL/GenBank/DDBJ databases">
        <authorList>
            <person name="Kim M.K."/>
        </authorList>
    </citation>
    <scope>NUCLEOTIDE SEQUENCE</scope>
    <source>
        <strain evidence="2">BT704</strain>
    </source>
</reference>
<dbReference type="EMBL" id="JACXAA010000020">
    <property type="protein sequence ID" value="MBD2757355.1"/>
    <property type="molecule type" value="Genomic_DNA"/>
</dbReference>
<dbReference type="InterPro" id="IPR003593">
    <property type="entry name" value="AAA+_ATPase"/>
</dbReference>
<proteinExistence type="predicted"/>
<dbReference type="InterPro" id="IPR027417">
    <property type="entry name" value="P-loop_NTPase"/>
</dbReference>
<dbReference type="PANTHER" id="PTHR43566:SF1">
    <property type="entry name" value="AAA+ ATPASE DOMAIN-CONTAINING PROTEIN"/>
    <property type="match status" value="1"/>
</dbReference>
<keyword evidence="2" id="KW-0067">ATP-binding</keyword>